<dbReference type="STRING" id="519442.Huta_0890"/>
<dbReference type="OrthoDB" id="186330at2157"/>
<feature type="transmembrane region" description="Helical" evidence="1">
    <location>
        <begin position="129"/>
        <end position="151"/>
    </location>
</feature>
<protein>
    <submittedName>
        <fullName evidence="2">Uncharacterized protein</fullName>
    </submittedName>
</protein>
<feature type="transmembrane region" description="Helical" evidence="1">
    <location>
        <begin position="98"/>
        <end position="117"/>
    </location>
</feature>
<dbReference type="GeneID" id="8383163"/>
<evidence type="ECO:0000313" key="3">
    <source>
        <dbReference type="Proteomes" id="UP000002071"/>
    </source>
</evidence>
<keyword evidence="1" id="KW-0812">Transmembrane</keyword>
<sequence>MSDEDVNPAELQRQLDDIKGAMGLAERYPGRARLWLLAGVLVGAVALGVQVTFFFHETLSATAYVLIWGVFVVVAVLALWVMATRLPRNDAPETAPSWRALFGSLGAFLVAATSVPGKVAGQVSGLDRATLYFGLVIAVLGLALLLTGVVLSAYRVRRRDRLVFYAGGVWTLAFASMIPYVAFLRYVGVGLFGVIFALYAVVAYAYLTR</sequence>
<name>C7NUR0_HALUD</name>
<dbReference type="EMBL" id="CP001687">
    <property type="protein sequence ID" value="ACV11073.1"/>
    <property type="molecule type" value="Genomic_DNA"/>
</dbReference>
<dbReference type="AlphaFoldDB" id="C7NUR0"/>
<dbReference type="HOGENOM" id="CLU_1335031_0_0_2"/>
<evidence type="ECO:0000256" key="1">
    <source>
        <dbReference type="SAM" id="Phobius"/>
    </source>
</evidence>
<keyword evidence="1" id="KW-0472">Membrane</keyword>
<accession>C7NUR0</accession>
<gene>
    <name evidence="2" type="ordered locus">Huta_0890</name>
</gene>
<evidence type="ECO:0000313" key="2">
    <source>
        <dbReference type="EMBL" id="ACV11073.1"/>
    </source>
</evidence>
<dbReference type="RefSeq" id="WP_015788650.1">
    <property type="nucleotide sequence ID" value="NC_013158.1"/>
</dbReference>
<feature type="transmembrane region" description="Helical" evidence="1">
    <location>
        <begin position="163"/>
        <end position="183"/>
    </location>
</feature>
<proteinExistence type="predicted"/>
<feature type="transmembrane region" description="Helical" evidence="1">
    <location>
        <begin position="189"/>
        <end position="207"/>
    </location>
</feature>
<feature type="transmembrane region" description="Helical" evidence="1">
    <location>
        <begin position="34"/>
        <end position="55"/>
    </location>
</feature>
<dbReference type="eggNOG" id="arCOG08200">
    <property type="taxonomic scope" value="Archaea"/>
</dbReference>
<reference evidence="2 3" key="1">
    <citation type="journal article" date="2009" name="Stand. Genomic Sci.">
        <title>Complete genome sequence of Halorhabdus utahensis type strain (AX-2).</title>
        <authorList>
            <person name="Anderson I."/>
            <person name="Tindall B.J."/>
            <person name="Pomrenke H."/>
            <person name="Goker M."/>
            <person name="Lapidus A."/>
            <person name="Nolan M."/>
            <person name="Copeland A."/>
            <person name="Glavina Del Rio T."/>
            <person name="Chen F."/>
            <person name="Tice H."/>
            <person name="Cheng J.F."/>
            <person name="Lucas S."/>
            <person name="Chertkov O."/>
            <person name="Bruce D."/>
            <person name="Brettin T."/>
            <person name="Detter J.C."/>
            <person name="Han C."/>
            <person name="Goodwin L."/>
            <person name="Land M."/>
            <person name="Hauser L."/>
            <person name="Chang Y.J."/>
            <person name="Jeffries C.D."/>
            <person name="Pitluck S."/>
            <person name="Pati A."/>
            <person name="Mavromatis K."/>
            <person name="Ivanova N."/>
            <person name="Ovchinnikova G."/>
            <person name="Chen A."/>
            <person name="Palaniappan K."/>
            <person name="Chain P."/>
            <person name="Rohde M."/>
            <person name="Bristow J."/>
            <person name="Eisen J.A."/>
            <person name="Markowitz V."/>
            <person name="Hugenholtz P."/>
            <person name="Kyrpides N.C."/>
            <person name="Klenk H.P."/>
        </authorList>
    </citation>
    <scope>NUCLEOTIDE SEQUENCE [LARGE SCALE GENOMIC DNA]</scope>
    <source>
        <strain evidence="3">DSM 12940 / JCM 11049 / AX-2</strain>
    </source>
</reference>
<dbReference type="KEGG" id="hut:Huta_0890"/>
<keyword evidence="3" id="KW-1185">Reference proteome</keyword>
<organism evidence="2 3">
    <name type="scientific">Halorhabdus utahensis (strain DSM 12940 / JCM 11049 / AX-2)</name>
    <dbReference type="NCBI Taxonomy" id="519442"/>
    <lineage>
        <taxon>Archaea</taxon>
        <taxon>Methanobacteriati</taxon>
        <taxon>Methanobacteriota</taxon>
        <taxon>Stenosarchaea group</taxon>
        <taxon>Halobacteria</taxon>
        <taxon>Halobacteriales</taxon>
        <taxon>Haloarculaceae</taxon>
        <taxon>Halorhabdus</taxon>
    </lineage>
</organism>
<keyword evidence="1" id="KW-1133">Transmembrane helix</keyword>
<dbReference type="Proteomes" id="UP000002071">
    <property type="component" value="Chromosome"/>
</dbReference>
<feature type="transmembrane region" description="Helical" evidence="1">
    <location>
        <begin position="61"/>
        <end position="86"/>
    </location>
</feature>